<organism evidence="2">
    <name type="scientific">Cacopsylla melanoneura</name>
    <dbReference type="NCBI Taxonomy" id="428564"/>
    <lineage>
        <taxon>Eukaryota</taxon>
        <taxon>Metazoa</taxon>
        <taxon>Ecdysozoa</taxon>
        <taxon>Arthropoda</taxon>
        <taxon>Hexapoda</taxon>
        <taxon>Insecta</taxon>
        <taxon>Pterygota</taxon>
        <taxon>Neoptera</taxon>
        <taxon>Paraneoptera</taxon>
        <taxon>Hemiptera</taxon>
        <taxon>Sternorrhyncha</taxon>
        <taxon>Psylloidea</taxon>
        <taxon>Psyllidae</taxon>
        <taxon>Psyllinae</taxon>
        <taxon>Cacopsylla</taxon>
    </lineage>
</organism>
<keyword evidence="1" id="KW-0812">Transmembrane</keyword>
<keyword evidence="1" id="KW-0472">Membrane</keyword>
<evidence type="ECO:0000313" key="2">
    <source>
        <dbReference type="EMBL" id="CAG6744464.1"/>
    </source>
</evidence>
<accession>A0A8D9E9M7</accession>
<sequence length="131" mass="15121">MSLIIFSLISKDILLLTFRSPCSFLVSSYMFSFFIALFSSFFLLHFSFILYSLQLISGYISRSREKNTSGWDSHPLIPRRKKFYLPKNEGNKHVDIPFPSSVLPVSPSAFSVNPPHSRYLSLLFLSKHSKY</sequence>
<dbReference type="EMBL" id="HBUF01467598">
    <property type="protein sequence ID" value="CAG6744464.1"/>
    <property type="molecule type" value="Transcribed_RNA"/>
</dbReference>
<reference evidence="2" key="1">
    <citation type="submission" date="2021-05" db="EMBL/GenBank/DDBJ databases">
        <authorList>
            <person name="Alioto T."/>
            <person name="Alioto T."/>
            <person name="Gomez Garrido J."/>
        </authorList>
    </citation>
    <scope>NUCLEOTIDE SEQUENCE</scope>
</reference>
<feature type="transmembrane region" description="Helical" evidence="1">
    <location>
        <begin position="29"/>
        <end position="53"/>
    </location>
</feature>
<proteinExistence type="predicted"/>
<dbReference type="AlphaFoldDB" id="A0A8D9E9M7"/>
<evidence type="ECO:0000256" key="1">
    <source>
        <dbReference type="SAM" id="Phobius"/>
    </source>
</evidence>
<name>A0A8D9E9M7_9HEMI</name>
<keyword evidence="1" id="KW-1133">Transmembrane helix</keyword>
<protein>
    <submittedName>
        <fullName evidence="2">Uncharacterized protein</fullName>
    </submittedName>
</protein>